<feature type="compositionally biased region" description="Polar residues" evidence="1">
    <location>
        <begin position="1087"/>
        <end position="1107"/>
    </location>
</feature>
<feature type="compositionally biased region" description="Polar residues" evidence="1">
    <location>
        <begin position="981"/>
        <end position="990"/>
    </location>
</feature>
<feature type="compositionally biased region" description="Low complexity" evidence="1">
    <location>
        <begin position="1161"/>
        <end position="1173"/>
    </location>
</feature>
<feature type="compositionally biased region" description="Polar residues" evidence="1">
    <location>
        <begin position="1024"/>
        <end position="1041"/>
    </location>
</feature>
<feature type="region of interest" description="Disordered" evidence="1">
    <location>
        <begin position="1087"/>
        <end position="1115"/>
    </location>
</feature>
<organism evidence="2 3">
    <name type="scientific">Paraglomus brasilianum</name>
    <dbReference type="NCBI Taxonomy" id="144538"/>
    <lineage>
        <taxon>Eukaryota</taxon>
        <taxon>Fungi</taxon>
        <taxon>Fungi incertae sedis</taxon>
        <taxon>Mucoromycota</taxon>
        <taxon>Glomeromycotina</taxon>
        <taxon>Glomeromycetes</taxon>
        <taxon>Paraglomerales</taxon>
        <taxon>Paraglomeraceae</taxon>
        <taxon>Paraglomus</taxon>
    </lineage>
</organism>
<feature type="compositionally biased region" description="Low complexity" evidence="1">
    <location>
        <begin position="1209"/>
        <end position="1222"/>
    </location>
</feature>
<evidence type="ECO:0000256" key="1">
    <source>
        <dbReference type="SAM" id="MobiDB-lite"/>
    </source>
</evidence>
<dbReference type="EMBL" id="CAJVPI010000430">
    <property type="protein sequence ID" value="CAG8534199.1"/>
    <property type="molecule type" value="Genomic_DNA"/>
</dbReference>
<feature type="region of interest" description="Disordered" evidence="1">
    <location>
        <begin position="1155"/>
        <end position="1243"/>
    </location>
</feature>
<evidence type="ECO:0000313" key="3">
    <source>
        <dbReference type="Proteomes" id="UP000789739"/>
    </source>
</evidence>
<feature type="compositionally biased region" description="Basic residues" evidence="1">
    <location>
        <begin position="748"/>
        <end position="759"/>
    </location>
</feature>
<feature type="compositionally biased region" description="Low complexity" evidence="1">
    <location>
        <begin position="1049"/>
        <end position="1058"/>
    </location>
</feature>
<accession>A0A9N9AMF4</accession>
<gene>
    <name evidence="2" type="ORF">PBRASI_LOCUS4260</name>
</gene>
<feature type="region of interest" description="Disordered" evidence="1">
    <location>
        <begin position="1298"/>
        <end position="1407"/>
    </location>
</feature>
<reference evidence="2" key="1">
    <citation type="submission" date="2021-06" db="EMBL/GenBank/DDBJ databases">
        <authorList>
            <person name="Kallberg Y."/>
            <person name="Tangrot J."/>
            <person name="Rosling A."/>
        </authorList>
    </citation>
    <scope>NUCLEOTIDE SEQUENCE</scope>
    <source>
        <strain evidence="2">BR232B</strain>
    </source>
</reference>
<feature type="region of interest" description="Disordered" evidence="1">
    <location>
        <begin position="424"/>
        <end position="445"/>
    </location>
</feature>
<dbReference type="OrthoDB" id="2428204at2759"/>
<comment type="caution">
    <text evidence="2">The sequence shown here is derived from an EMBL/GenBank/DDBJ whole genome shotgun (WGS) entry which is preliminary data.</text>
</comment>
<feature type="compositionally biased region" description="Basic and acidic residues" evidence="1">
    <location>
        <begin position="1397"/>
        <end position="1407"/>
    </location>
</feature>
<feature type="compositionally biased region" description="Polar residues" evidence="1">
    <location>
        <begin position="784"/>
        <end position="798"/>
    </location>
</feature>
<keyword evidence="3" id="KW-1185">Reference proteome</keyword>
<feature type="compositionally biased region" description="Pro residues" evidence="1">
    <location>
        <begin position="1223"/>
        <end position="1232"/>
    </location>
</feature>
<feature type="compositionally biased region" description="Low complexity" evidence="1">
    <location>
        <begin position="1006"/>
        <end position="1015"/>
    </location>
</feature>
<name>A0A9N9AMF4_9GLOM</name>
<feature type="compositionally biased region" description="Basic and acidic residues" evidence="1">
    <location>
        <begin position="735"/>
        <end position="747"/>
    </location>
</feature>
<feature type="region of interest" description="Disordered" evidence="1">
    <location>
        <begin position="972"/>
        <end position="1075"/>
    </location>
</feature>
<proteinExistence type="predicted"/>
<feature type="compositionally biased region" description="Basic and acidic residues" evidence="1">
    <location>
        <begin position="1271"/>
        <end position="1288"/>
    </location>
</feature>
<evidence type="ECO:0000313" key="2">
    <source>
        <dbReference type="EMBL" id="CAG8534199.1"/>
    </source>
</evidence>
<protein>
    <submittedName>
        <fullName evidence="2">4777_t:CDS:1</fullName>
    </submittedName>
</protein>
<feature type="compositionally biased region" description="Low complexity" evidence="1">
    <location>
        <begin position="1346"/>
        <end position="1374"/>
    </location>
</feature>
<feature type="region of interest" description="Disordered" evidence="1">
    <location>
        <begin position="1269"/>
        <end position="1288"/>
    </location>
</feature>
<feature type="region of interest" description="Disordered" evidence="1">
    <location>
        <begin position="726"/>
        <end position="807"/>
    </location>
</feature>
<sequence>MDNMSQYHIQICVEARDDILDIQYTKGATVQHVLETACKMLGIDDSWNYALYSRLFTQWLSESYSCFEEEGLLLRKKTPEYYRLTSGSEARSTIPHSRKRSVFNQKTCLRTRLQPETIYLSTVLFTADNKLLMTAGSHYYPTVEISRDPQLFSILSDESEEFNCAFRTSLDWLAQPPSSPPSEKFWSNCFNRAVEKLRNEIALPHLGVVYDHVVIMTSSKAKFIVTVQYLPYSSKDEFASDIVKSGILKWKSLDELNAIYTKDSHPIWTNCFSFWCSRKSKLSPGLYVGLLHTESSLQSMRVLVQKDRKQFIPLEKIRDEASISSEEASWIKSLSGLNPDGFENLVDSIKEDAKNENENSLILTNFQRAFVESYYKLQSDTKLMWDSGDIYGEHTVDVYYNQETRQMFSILEDLDKGQYSRITETEPSGATDSGGKAVGNSNEQANARAKIKEHTLFSPMSDIPSNTTPSLTVTSPIPSVADEESQMKYTFYPFSLFDALQHSTLNTSLHSSSRRAMQILHASQGYFSRELVRCLRECNITLDNAEPNVDDCLLDPQVLGSLPDVVKSIKSALDIIREETILLKNQWHAASWSMSVIEWDRQRTMGRYSFDQPSIVNKCSFGRSTYNTLRKGAQMSQAIVPVANNRHTSTIDTCSRIGFLLETMKHAPDRAWSHIRSINAPIPIVRFGNGDTFITKAKLDPILANFLASTLFIRVYEYGNVVGQKEEERDDDAGEVDKYDSVKEAGKVGKKGKKGKKESRKTETKKKASRKNIMRSLGFGSGKNGNDINNASGDSSSAEEVKKPISKDMSKMKINGELSKYNSTQRAKTDDAKVDRDTLSKSYFSPLTFSLPNIPPLFLDDINEDKFTSRQSSDNRKKVFSNMISTSASSESSKVTETLEIPVKYDKRVEPELSGRRIFDTEALKFDITTQRDYLNEGLSDVLSGSSNDSSAPVSSLSSTLTPISINISANPSAPAKLASPQPTTPTNSLMDYFSHTKKKDRAQLPTPSSSISTTPDERDAINYPNSDNAIQSNRLTSIGSAGSDEHPTSSLVLSSPTTEREGPLPFNRTTNPLAMQNNKISKLKLNVQNSRKTGGTYSKSAPSSPLTKGYKPEPFPFEISRLRRKGVGDMNEEDKCESEKINDKIQNDPLMKFVTPAFPTTSSSAHSLSTLSDPQQKQTLHPQTPSPPPPHSQKSSTSSRPVILRSGTLLNTSTNSSSFVSIPPPPRPPSPTSLAKLKNNREDLRKIVTNEKISGKNEIERLDGIINGSGEEKGEKLEGLPDKYRRRERIIRMWEEASLEESSSASKGQYEKLTSSSLQGQQRAQQQTAVSDRFSFRSPTSPTCFTSPNSPTSPASNSSSQSFQLFSDDSSSNRMYTTRARAKSVSEAYQKRQKSERKFRENVFAS</sequence>
<dbReference type="Proteomes" id="UP000789739">
    <property type="component" value="Unassembled WGS sequence"/>
</dbReference>